<dbReference type="EMBL" id="CP131059">
    <property type="protein sequence ID" value="WNY23877.1"/>
    <property type="molecule type" value="Genomic_DNA"/>
</dbReference>
<evidence type="ECO:0000313" key="4">
    <source>
        <dbReference type="Proteomes" id="UP001302978"/>
    </source>
</evidence>
<feature type="transmembrane region" description="Helical" evidence="1">
    <location>
        <begin position="43"/>
        <end position="64"/>
    </location>
</feature>
<name>A0AA96V031_9EURY</name>
<feature type="domain" description="DUF4325" evidence="2">
    <location>
        <begin position="25"/>
        <end position="86"/>
    </location>
</feature>
<keyword evidence="1" id="KW-0472">Membrane</keyword>
<keyword evidence="1" id="KW-0812">Transmembrane</keyword>
<keyword evidence="1" id="KW-1133">Transmembrane helix</keyword>
<dbReference type="Pfam" id="PF14213">
    <property type="entry name" value="DUF4325"/>
    <property type="match status" value="1"/>
</dbReference>
<sequence length="117" mass="13317">MVNILTNTLNICKIIDSEFAVSFENGEKVYSEIKREIGNHGKVILSFAGISKAIPAFFSFLILVPEDFEGSQIRDLIEFKDMSEDHENIIDMVIVHTQKYHQDPEAYNSTFGSMLEI</sequence>
<dbReference type="AlphaFoldDB" id="A0AA96V031"/>
<protein>
    <recommendedName>
        <fullName evidence="2">DUF4325 domain-containing protein</fullName>
    </recommendedName>
</protein>
<evidence type="ECO:0000256" key="1">
    <source>
        <dbReference type="SAM" id="Phobius"/>
    </source>
</evidence>
<dbReference type="Proteomes" id="UP001302978">
    <property type="component" value="Chromosome"/>
</dbReference>
<reference evidence="3 4" key="1">
    <citation type="submission" date="2023-07" db="EMBL/GenBank/DDBJ databases">
        <title>Closed genoem sequence of Methanomicrococcus sp. Hf6.</title>
        <authorList>
            <person name="Poehlein A."/>
            <person name="Protasov E."/>
            <person name="Platt K."/>
            <person name="Reeh H."/>
            <person name="Daniel R."/>
            <person name="Brune A."/>
        </authorList>
    </citation>
    <scope>NUCLEOTIDE SEQUENCE [LARGE SCALE GENOMIC DNA]</scope>
    <source>
        <strain evidence="3 4">Hf6</strain>
    </source>
</reference>
<organism evidence="3 4">
    <name type="scientific">Methanimicrococcus hongohii</name>
    <dbReference type="NCBI Taxonomy" id="3028295"/>
    <lineage>
        <taxon>Archaea</taxon>
        <taxon>Methanobacteriati</taxon>
        <taxon>Methanobacteriota</taxon>
        <taxon>Stenosarchaea group</taxon>
        <taxon>Methanomicrobia</taxon>
        <taxon>Methanosarcinales</taxon>
        <taxon>Methanosarcinaceae</taxon>
        <taxon>Methanimicrococcus</taxon>
    </lineage>
</organism>
<accession>A0AA96V031</accession>
<dbReference type="InterPro" id="IPR025474">
    <property type="entry name" value="DUF4325"/>
</dbReference>
<gene>
    <name evidence="3" type="ORF">MmiHf6_12000</name>
</gene>
<evidence type="ECO:0000259" key="2">
    <source>
        <dbReference type="Pfam" id="PF14213"/>
    </source>
</evidence>
<proteinExistence type="predicted"/>
<dbReference type="KEGG" id="mehf:MmiHf6_12000"/>
<keyword evidence="4" id="KW-1185">Reference proteome</keyword>
<evidence type="ECO:0000313" key="3">
    <source>
        <dbReference type="EMBL" id="WNY23877.1"/>
    </source>
</evidence>